<feature type="domain" description="FERM" evidence="1">
    <location>
        <begin position="1"/>
        <end position="162"/>
    </location>
</feature>
<dbReference type="InterPro" id="IPR000299">
    <property type="entry name" value="FERM_domain"/>
</dbReference>
<dbReference type="SUPFAM" id="SSF50729">
    <property type="entry name" value="PH domain-like"/>
    <property type="match status" value="1"/>
</dbReference>
<dbReference type="InterPro" id="IPR011993">
    <property type="entry name" value="PH-like_dom_sf"/>
</dbReference>
<evidence type="ECO:0000313" key="3">
    <source>
        <dbReference type="WBParaSite" id="PEQ_0000114701-mRNA-1"/>
    </source>
</evidence>
<protein>
    <submittedName>
        <fullName evidence="3">FERM domain-containing protein</fullName>
    </submittedName>
</protein>
<accession>A0A914RHD9</accession>
<dbReference type="InterPro" id="IPR002404">
    <property type="entry name" value="IRS_PTB"/>
</dbReference>
<dbReference type="WBParaSite" id="PEQ_0000114701-mRNA-1">
    <property type="protein sequence ID" value="PEQ_0000114701-mRNA-1"/>
    <property type="gene ID" value="PEQ_0000114701"/>
</dbReference>
<dbReference type="Pfam" id="PF02174">
    <property type="entry name" value="IRS"/>
    <property type="match status" value="1"/>
</dbReference>
<dbReference type="InterPro" id="IPR051567">
    <property type="entry name" value="Unconventional_Myosin_ATPase"/>
</dbReference>
<evidence type="ECO:0000259" key="1">
    <source>
        <dbReference type="PROSITE" id="PS50057"/>
    </source>
</evidence>
<dbReference type="PROSITE" id="PS50057">
    <property type="entry name" value="FERM_3"/>
    <property type="match status" value="1"/>
</dbReference>
<organism evidence="2 3">
    <name type="scientific">Parascaris equorum</name>
    <name type="common">Equine roundworm</name>
    <dbReference type="NCBI Taxonomy" id="6256"/>
    <lineage>
        <taxon>Eukaryota</taxon>
        <taxon>Metazoa</taxon>
        <taxon>Ecdysozoa</taxon>
        <taxon>Nematoda</taxon>
        <taxon>Chromadorea</taxon>
        <taxon>Rhabditida</taxon>
        <taxon>Spirurina</taxon>
        <taxon>Ascaridomorpha</taxon>
        <taxon>Ascaridoidea</taxon>
        <taxon>Ascarididae</taxon>
        <taxon>Parascaris</taxon>
    </lineage>
</organism>
<name>A0A914RHD9_PAREQ</name>
<dbReference type="Gene3D" id="2.30.29.30">
    <property type="entry name" value="Pleckstrin-homology domain (PH domain)/Phosphotyrosine-binding domain (PTB)"/>
    <property type="match status" value="1"/>
</dbReference>
<sequence>MKKLWLNTVPGEDHVADFIFHYPQLISNAYSGTIEKMSSDEAKLTFLKQIAQWPTFGSAFFEVKQSSDPSMPDRLLIAINKTGVNLYDQETKAHIVNYPFTSISNWTSGNTYFHMTIGNLMKGNRGNRLLLETTLVSSIFHSFSFNVKETGDGCKLRGELPL</sequence>
<dbReference type="PANTHER" id="PTHR22692">
    <property type="entry name" value="MYOSIN VII, XV"/>
    <property type="match status" value="1"/>
</dbReference>
<proteinExistence type="predicted"/>
<dbReference type="Proteomes" id="UP000887564">
    <property type="component" value="Unplaced"/>
</dbReference>
<evidence type="ECO:0000313" key="2">
    <source>
        <dbReference type="Proteomes" id="UP000887564"/>
    </source>
</evidence>
<reference evidence="3" key="1">
    <citation type="submission" date="2022-11" db="UniProtKB">
        <authorList>
            <consortium name="WormBaseParasite"/>
        </authorList>
    </citation>
    <scope>IDENTIFICATION</scope>
</reference>
<dbReference type="AlphaFoldDB" id="A0A914RHD9"/>
<dbReference type="PANTHER" id="PTHR22692:SF33">
    <property type="entry name" value="MYOSIN"/>
    <property type="match status" value="1"/>
</dbReference>
<keyword evidence="2" id="KW-1185">Reference proteome</keyword>